<keyword evidence="6 7" id="KW-0472">Membrane</keyword>
<accession>A0A4D9DAU5</accession>
<evidence type="ECO:0000256" key="7">
    <source>
        <dbReference type="RuleBase" id="RU363079"/>
    </source>
</evidence>
<reference evidence="8 9" key="1">
    <citation type="submission" date="2019-01" db="EMBL/GenBank/DDBJ databases">
        <title>Nuclear Genome Assembly of the Microalgal Biofuel strain Nannochloropsis salina CCMP1776.</title>
        <authorList>
            <person name="Hovde B."/>
        </authorList>
    </citation>
    <scope>NUCLEOTIDE SEQUENCE [LARGE SCALE GENOMIC DNA]</scope>
    <source>
        <strain evidence="8 9">CCMP1776</strain>
    </source>
</reference>
<dbReference type="Pfam" id="PF02990">
    <property type="entry name" value="EMP70"/>
    <property type="match status" value="1"/>
</dbReference>
<protein>
    <recommendedName>
        <fullName evidence="7">Transmembrane 9 superfamily member</fullName>
    </recommendedName>
</protein>
<name>A0A4D9DAU5_9STRA</name>
<feature type="transmembrane region" description="Helical" evidence="7">
    <location>
        <begin position="336"/>
        <end position="363"/>
    </location>
</feature>
<dbReference type="OrthoDB" id="1666796at2759"/>
<dbReference type="PANTHER" id="PTHR10766:SF111">
    <property type="entry name" value="TRANSMEMBRANE 9 SUPERFAMILY MEMBER 2"/>
    <property type="match status" value="1"/>
</dbReference>
<feature type="transmembrane region" description="Helical" evidence="7">
    <location>
        <begin position="272"/>
        <end position="294"/>
    </location>
</feature>
<dbReference type="GO" id="GO:0072657">
    <property type="term" value="P:protein localization to membrane"/>
    <property type="evidence" value="ECO:0007669"/>
    <property type="project" value="TreeGrafter"/>
</dbReference>
<gene>
    <name evidence="8" type="ORF">NSK_000478</name>
</gene>
<feature type="transmembrane region" description="Helical" evidence="7">
    <location>
        <begin position="523"/>
        <end position="548"/>
    </location>
</feature>
<evidence type="ECO:0000256" key="3">
    <source>
        <dbReference type="ARBA" id="ARBA00022692"/>
    </source>
</evidence>
<dbReference type="AlphaFoldDB" id="A0A4D9DAU5"/>
<evidence type="ECO:0000256" key="2">
    <source>
        <dbReference type="ARBA" id="ARBA00005227"/>
    </source>
</evidence>
<feature type="transmembrane region" description="Helical" evidence="7">
    <location>
        <begin position="560"/>
        <end position="583"/>
    </location>
</feature>
<organism evidence="8 9">
    <name type="scientific">Nannochloropsis salina CCMP1776</name>
    <dbReference type="NCBI Taxonomy" id="1027361"/>
    <lineage>
        <taxon>Eukaryota</taxon>
        <taxon>Sar</taxon>
        <taxon>Stramenopiles</taxon>
        <taxon>Ochrophyta</taxon>
        <taxon>Eustigmatophyceae</taxon>
        <taxon>Eustigmatales</taxon>
        <taxon>Monodopsidaceae</taxon>
        <taxon>Microchloropsis</taxon>
        <taxon>Microchloropsis salina</taxon>
    </lineage>
</organism>
<dbReference type="GO" id="GO:0016020">
    <property type="term" value="C:membrane"/>
    <property type="evidence" value="ECO:0007669"/>
    <property type="project" value="UniProtKB-SubCell"/>
</dbReference>
<comment type="caution">
    <text evidence="8">The sequence shown here is derived from an EMBL/GenBank/DDBJ whole genome shotgun (WGS) entry which is preliminary data.</text>
</comment>
<keyword evidence="3 7" id="KW-0812">Transmembrane</keyword>
<keyword evidence="4 7" id="KW-0732">Signal</keyword>
<evidence type="ECO:0000313" key="9">
    <source>
        <dbReference type="Proteomes" id="UP000355283"/>
    </source>
</evidence>
<comment type="similarity">
    <text evidence="2 7">Belongs to the nonaspanin (TM9SF) (TC 9.A.2) family.</text>
</comment>
<feature type="chain" id="PRO_5019882417" description="Transmembrane 9 superfamily member" evidence="7">
    <location>
        <begin position="19"/>
        <end position="635"/>
    </location>
</feature>
<keyword evidence="9" id="KW-1185">Reference proteome</keyword>
<sequence length="635" mass="72045">MRISVLVSIFSAVGTAQAGFYLPGVAPKSYDARENVPLKVNKVTSTKTQIPYEYYDIPFCRPPKRRGEMENLGEVLAGDAITNSPYQLEMKVPKSCVKLCAKSYTEKEMKLFRELIDDNYRVHWILDSLPAAVRNDKYNFVSRGFPIGFITPPNYNNPNVHCLFNHVRLVVLYNENPAHFKGSRIVGFEVIPFSVKHKWDNQNKAVFDTGKTVLETCNDQRQVSHEVDAFQTVEGEGEVIFTYDVEWKESDVPWSSRWDVYFSGNPDDEIHYFSIVNSLMIALFLTGVVAMIMLRTLRQDISNYNEMQTLEEAQEESGWKLVHGDVFRPPQTSPMLLAVLAGSGAQLLAMSTAILTFALLGFMSPANRGGLLTSLLLLFVFMGSVAGYSSARLYKLFGGKDWRRNTILTATVFPGVIFVMFSILNVVAMLENSSTAVPFVWVLCLLVLWLGVSSPLVFVGSYFGFKREVLGMPTRTNQIARHIPERQWWGHPLLCIAVGGILPFGAVCIELFFIMSALWLHQIYYVFGFLICVFFIMGITCAEIAIVLTYFQLCNEDYQWWWRSFFTSGSTAVYLFIYSIWYFASKLQIDAAVSIFIYFTYMGMISMAFFLMTGAIGLFACLWFTRTIYGAIKVD</sequence>
<dbReference type="PANTHER" id="PTHR10766">
    <property type="entry name" value="TRANSMEMBRANE 9 SUPERFAMILY PROTEIN"/>
    <property type="match status" value="1"/>
</dbReference>
<evidence type="ECO:0000256" key="5">
    <source>
        <dbReference type="ARBA" id="ARBA00022989"/>
    </source>
</evidence>
<dbReference type="GO" id="GO:0005737">
    <property type="term" value="C:cytoplasm"/>
    <property type="evidence" value="ECO:0007669"/>
    <property type="project" value="UniProtKB-ARBA"/>
</dbReference>
<dbReference type="EMBL" id="SDOX01000002">
    <property type="protein sequence ID" value="TFJ88124.1"/>
    <property type="molecule type" value="Genomic_DNA"/>
</dbReference>
<keyword evidence="5 7" id="KW-1133">Transmembrane helix</keyword>
<feature type="transmembrane region" description="Helical" evidence="7">
    <location>
        <begin position="406"/>
        <end position="427"/>
    </location>
</feature>
<comment type="subcellular location">
    <subcellularLocation>
        <location evidence="1">Membrane</location>
        <topology evidence="1">Multi-pass membrane protein</topology>
    </subcellularLocation>
</comment>
<evidence type="ECO:0000256" key="4">
    <source>
        <dbReference type="ARBA" id="ARBA00022729"/>
    </source>
</evidence>
<evidence type="ECO:0000256" key="1">
    <source>
        <dbReference type="ARBA" id="ARBA00004141"/>
    </source>
</evidence>
<dbReference type="Proteomes" id="UP000355283">
    <property type="component" value="Unassembled WGS sequence"/>
</dbReference>
<feature type="transmembrane region" description="Helical" evidence="7">
    <location>
        <begin position="493"/>
        <end position="517"/>
    </location>
</feature>
<dbReference type="InterPro" id="IPR004240">
    <property type="entry name" value="EMP70"/>
</dbReference>
<evidence type="ECO:0000256" key="6">
    <source>
        <dbReference type="ARBA" id="ARBA00023136"/>
    </source>
</evidence>
<feature type="transmembrane region" description="Helical" evidence="7">
    <location>
        <begin position="595"/>
        <end position="624"/>
    </location>
</feature>
<feature type="transmembrane region" description="Helical" evidence="7">
    <location>
        <begin position="439"/>
        <end position="465"/>
    </location>
</feature>
<feature type="signal peptide" evidence="7">
    <location>
        <begin position="1"/>
        <end position="18"/>
    </location>
</feature>
<proteinExistence type="inferred from homology"/>
<feature type="transmembrane region" description="Helical" evidence="7">
    <location>
        <begin position="375"/>
        <end position="394"/>
    </location>
</feature>
<evidence type="ECO:0000313" key="8">
    <source>
        <dbReference type="EMBL" id="TFJ88124.1"/>
    </source>
</evidence>